<reference evidence="2 3" key="1">
    <citation type="journal article" date="2020" name="Microorganisms">
        <title>Osmotic Adaptation and Compatible Solute Biosynthesis of Phototrophic Bacteria as Revealed from Genome Analyses.</title>
        <authorList>
            <person name="Imhoff J.F."/>
            <person name="Rahn T."/>
            <person name="Kunzel S."/>
            <person name="Keller A."/>
            <person name="Neulinger S.C."/>
        </authorList>
    </citation>
    <scope>NUCLEOTIDE SEQUENCE [LARGE SCALE GENOMIC DNA]</scope>
    <source>
        <strain evidence="2 3">DSM 9895</strain>
    </source>
</reference>
<proteinExistence type="predicted"/>
<dbReference type="Proteomes" id="UP001296873">
    <property type="component" value="Unassembled WGS sequence"/>
</dbReference>
<accession>A0ABS1DHK2</accession>
<dbReference type="InterPro" id="IPR041657">
    <property type="entry name" value="HTH_17"/>
</dbReference>
<dbReference type="Pfam" id="PF12728">
    <property type="entry name" value="HTH_17"/>
    <property type="match status" value="1"/>
</dbReference>
<dbReference type="RefSeq" id="WP_200342296.1">
    <property type="nucleotide sequence ID" value="NZ_NRRL01000068.1"/>
</dbReference>
<keyword evidence="3" id="KW-1185">Reference proteome</keyword>
<sequence length="72" mass="7834">MSQDLQTRSAQKLALSIPEAAKAASSSRSTIFNEIGSGRLRARKLGRRTVILVDDLERWLEGLPPKTPSDAA</sequence>
<name>A0ABS1DHK2_9PROT</name>
<gene>
    <name evidence="2" type="ORF">CKO28_18125</name>
</gene>
<organism evidence="2 3">
    <name type="scientific">Rhodovibrio sodomensis</name>
    <dbReference type="NCBI Taxonomy" id="1088"/>
    <lineage>
        <taxon>Bacteria</taxon>
        <taxon>Pseudomonadati</taxon>
        <taxon>Pseudomonadota</taxon>
        <taxon>Alphaproteobacteria</taxon>
        <taxon>Rhodospirillales</taxon>
        <taxon>Rhodovibrionaceae</taxon>
        <taxon>Rhodovibrio</taxon>
    </lineage>
</organism>
<dbReference type="EMBL" id="NRRL01000068">
    <property type="protein sequence ID" value="MBK1669955.1"/>
    <property type="molecule type" value="Genomic_DNA"/>
</dbReference>
<evidence type="ECO:0000259" key="1">
    <source>
        <dbReference type="Pfam" id="PF12728"/>
    </source>
</evidence>
<feature type="domain" description="Helix-turn-helix" evidence="1">
    <location>
        <begin position="15"/>
        <end position="62"/>
    </location>
</feature>
<comment type="caution">
    <text evidence="2">The sequence shown here is derived from an EMBL/GenBank/DDBJ whole genome shotgun (WGS) entry which is preliminary data.</text>
</comment>
<protein>
    <recommendedName>
        <fullName evidence="1">Helix-turn-helix domain-containing protein</fullName>
    </recommendedName>
</protein>
<evidence type="ECO:0000313" key="3">
    <source>
        <dbReference type="Proteomes" id="UP001296873"/>
    </source>
</evidence>
<evidence type="ECO:0000313" key="2">
    <source>
        <dbReference type="EMBL" id="MBK1669955.1"/>
    </source>
</evidence>